<keyword evidence="3" id="KW-0472">Membrane</keyword>
<evidence type="ECO:0000256" key="2">
    <source>
        <dbReference type="SAM" id="MobiDB-lite"/>
    </source>
</evidence>
<gene>
    <name evidence="5" type="primary">traf3ip3</name>
</gene>
<feature type="compositionally biased region" description="Basic and acidic residues" evidence="2">
    <location>
        <begin position="184"/>
        <end position="197"/>
    </location>
</feature>
<dbReference type="InterPro" id="IPR051176">
    <property type="entry name" value="Cent_Immune-Sig_Mod"/>
</dbReference>
<keyword evidence="1" id="KW-0175">Coiled coil</keyword>
<organism evidence="4 5">
    <name type="scientific">Cottoperca gobio</name>
    <name type="common">Frogmouth</name>
    <name type="synonym">Aphritis gobio</name>
    <dbReference type="NCBI Taxonomy" id="56716"/>
    <lineage>
        <taxon>Eukaryota</taxon>
        <taxon>Metazoa</taxon>
        <taxon>Chordata</taxon>
        <taxon>Craniata</taxon>
        <taxon>Vertebrata</taxon>
        <taxon>Euteleostomi</taxon>
        <taxon>Actinopterygii</taxon>
        <taxon>Neopterygii</taxon>
        <taxon>Teleostei</taxon>
        <taxon>Neoteleostei</taxon>
        <taxon>Acanthomorphata</taxon>
        <taxon>Eupercaria</taxon>
        <taxon>Perciformes</taxon>
        <taxon>Notothenioidei</taxon>
        <taxon>Bovichtidae</taxon>
        <taxon>Cottoperca</taxon>
    </lineage>
</organism>
<dbReference type="CTD" id="80342"/>
<feature type="transmembrane region" description="Helical" evidence="3">
    <location>
        <begin position="547"/>
        <end position="569"/>
    </location>
</feature>
<proteinExistence type="predicted"/>
<protein>
    <submittedName>
        <fullName evidence="5">TRAF3-interacting JNK-activating modulator isoform X1</fullName>
    </submittedName>
</protein>
<dbReference type="CDD" id="cd21912">
    <property type="entry name" value="CC1_T3JAM"/>
    <property type="match status" value="1"/>
</dbReference>
<dbReference type="OrthoDB" id="8886722at2759"/>
<evidence type="ECO:0000256" key="3">
    <source>
        <dbReference type="SAM" id="Phobius"/>
    </source>
</evidence>
<feature type="coiled-coil region" evidence="1">
    <location>
        <begin position="258"/>
        <end position="316"/>
    </location>
</feature>
<evidence type="ECO:0000313" key="5">
    <source>
        <dbReference type="RefSeq" id="XP_029292243.1"/>
    </source>
</evidence>
<reference evidence="5" key="1">
    <citation type="submission" date="2025-08" db="UniProtKB">
        <authorList>
            <consortium name="RefSeq"/>
        </authorList>
    </citation>
    <scope>IDENTIFICATION</scope>
</reference>
<dbReference type="AlphaFoldDB" id="A0A6J2Q192"/>
<feature type="region of interest" description="Disordered" evidence="2">
    <location>
        <begin position="164"/>
        <end position="202"/>
    </location>
</feature>
<dbReference type="PANTHER" id="PTHR15715">
    <property type="entry name" value="CENTROSOMAL PROTEIN OF 170 KDA"/>
    <property type="match status" value="1"/>
</dbReference>
<accession>A0A6J2Q192</accession>
<evidence type="ECO:0000313" key="4">
    <source>
        <dbReference type="Proteomes" id="UP000504630"/>
    </source>
</evidence>
<dbReference type="KEGG" id="cgob:115011292"/>
<name>A0A6J2Q192_COTGO</name>
<keyword evidence="4" id="KW-1185">Reference proteome</keyword>
<sequence>MDALSVGGIQLSPVKHFDQILDRRAEKREHLRGRNNVTSCRSPTRDFDTRSIKKELKEKRHLEFLRRRSVSPEPCALSTENYSSRRKPSPNTFAMKHYCSISKSEALHTHIQNTPTTNGRLPMMILTPNSSIADGPSTSNWGITSSLTSFPQASLWSEQVTLARQEKGHARKQASTSPPAIKESNQHRTKSTDKRENSVNAQKTSIKTFIQTEKIHQRFPVQTENILQNKRMQETSVQTESGLVSVKESDLQRLTDYLQEALWREEAMKKKLAALQESTSNLMNSSTKIWTARCSEDLLRNKIKALEAQLQVCLQKFPKDGVKKLVIQMEKQKLVYEERALVALQKVTQEKTEALSKAETMQEALMTVKAEALRWQSLCEELKLSSGQLRENQHHISEQLQQLHSQVELSRGREAGLQEEVVSLSQEKKELQYNFCLLEEDSQILRDEIQLLRDGSNESQDLMTQECVASEEAESRLAARRDSQVEEQLRHTQEKLRLKERECEELQTDLHAMEQECQSSQARLSQCRDELRQLSHRRRRPTQCGSLWKVCVFFLLLLAVAGVAMLWLWHPPFREQVEDLYSDIETRIEDYLMDMASPQHSSCFRPI</sequence>
<feature type="coiled-coil region" evidence="1">
    <location>
        <begin position="482"/>
        <end position="537"/>
    </location>
</feature>
<dbReference type="GeneID" id="115011292"/>
<keyword evidence="3" id="KW-0812">Transmembrane</keyword>
<dbReference type="InParanoid" id="A0A6J2Q192"/>
<dbReference type="Proteomes" id="UP000504630">
    <property type="component" value="Chromosome 7"/>
</dbReference>
<keyword evidence="3" id="KW-1133">Transmembrane helix</keyword>
<evidence type="ECO:0000256" key="1">
    <source>
        <dbReference type="SAM" id="Coils"/>
    </source>
</evidence>
<dbReference type="RefSeq" id="XP_029292243.1">
    <property type="nucleotide sequence ID" value="XM_029436383.1"/>
</dbReference>
<dbReference type="PANTHER" id="PTHR15715:SF21">
    <property type="entry name" value="TRAF3-INTERACTING JNK-ACTIVATING MODULATOR"/>
    <property type="match status" value="1"/>
</dbReference>